<dbReference type="InterPro" id="IPR003439">
    <property type="entry name" value="ABC_transporter-like_ATP-bd"/>
</dbReference>
<dbReference type="Proteomes" id="UP001177023">
    <property type="component" value="Unassembled WGS sequence"/>
</dbReference>
<keyword evidence="3" id="KW-0813">Transport</keyword>
<dbReference type="EMBL" id="CATQJA010002593">
    <property type="protein sequence ID" value="CAJ0572243.1"/>
    <property type="molecule type" value="Genomic_DNA"/>
</dbReference>
<dbReference type="SUPFAM" id="SSF52540">
    <property type="entry name" value="P-loop containing nucleoside triphosphate hydrolases"/>
    <property type="match status" value="1"/>
</dbReference>
<accession>A0AA36CQL9</accession>
<dbReference type="InterPro" id="IPR043926">
    <property type="entry name" value="ABCG_dom"/>
</dbReference>
<reference evidence="12" key="1">
    <citation type="submission" date="2023-06" db="EMBL/GenBank/DDBJ databases">
        <authorList>
            <person name="Delattre M."/>
        </authorList>
    </citation>
    <scope>NUCLEOTIDE SEQUENCE</scope>
    <source>
        <strain evidence="12">AF72</strain>
    </source>
</reference>
<evidence type="ECO:0000256" key="9">
    <source>
        <dbReference type="SAM" id="MobiDB-lite"/>
    </source>
</evidence>
<protein>
    <recommendedName>
        <fullName evidence="11">ABC transporter domain-containing protein</fullName>
    </recommendedName>
</protein>
<feature type="transmembrane region" description="Helical" evidence="10">
    <location>
        <begin position="502"/>
        <end position="522"/>
    </location>
</feature>
<name>A0AA36CQL9_9BILA</name>
<keyword evidence="5" id="KW-0547">Nucleotide-binding</keyword>
<dbReference type="CDD" id="cd03213">
    <property type="entry name" value="ABCG_EPDR"/>
    <property type="match status" value="1"/>
</dbReference>
<dbReference type="Pfam" id="PF00005">
    <property type="entry name" value="ABC_tran"/>
    <property type="match status" value="1"/>
</dbReference>
<feature type="transmembrane region" description="Helical" evidence="10">
    <location>
        <begin position="613"/>
        <end position="638"/>
    </location>
</feature>
<comment type="subcellular location">
    <subcellularLocation>
        <location evidence="1">Membrane</location>
        <topology evidence="1">Multi-pass membrane protein</topology>
    </subcellularLocation>
</comment>
<dbReference type="InterPro" id="IPR003593">
    <property type="entry name" value="AAA+_ATPase"/>
</dbReference>
<feature type="region of interest" description="Disordered" evidence="9">
    <location>
        <begin position="28"/>
        <end position="89"/>
    </location>
</feature>
<keyword evidence="13" id="KW-1185">Reference proteome</keyword>
<dbReference type="InterPro" id="IPR050352">
    <property type="entry name" value="ABCG_transporters"/>
</dbReference>
<sequence>MQGRKIICQCLPTLPVKLADIFGSSSGPLIEASDKEAPIPAPHDTTETDRKKTKSSSHSAPPSSATTNETQSKKSTDQKPSRSFSYSQLRTNPADPLSLGKLVVWKDIYVEVPIQTRSRIWSFIRRRKPFEYRVVLDQVSGVATPGQLTFIMGASGAGKTTLLNVLTQRNLKGMRVFGEVLVNKQLIDAASMRKISAYVQQEDCFIGDLTVRETIVFAANLRMGQKYSHKEKLQRVEKVISQMGLTSCQYTRIGSRFHKSISRGEKKRLAFACEILTNPPILFCDEPTSGLDAFMAKQVVAVMKKLALDGMTVISTIHQPSSQVFELADSLILMANGKTAYHGPADEVTEFFSSAGFPMVNKFVNPADHFMRVLSRSEGETEDQHGSRIEAITQKYVTSSYGETVGNFTHNSFEVSNTERRRMREDYSALNQYKTSFRWQVWILFYRALRCVIRNPMILNVRLFQVMICAITIGAVYLQTPLRYNTIQNYVGVMFNNVRDMNFMFVFPCIMVFTSDLPVIIREYKSNMYLPAAYFIGKNLADTVQYLVFPFIYSVIIFFMTFRLSDLDAAGEYTSWKKFGKYVLVNTCMATTSTSVGYAAACICGNLEIATQLVPLVVVPLLVLGGLFINLWTVPLYFRWIEYISYYRYAFEAHMNNFFSDITHIEGCTNATDKYCHQIHLDPEVRKAAIDAVGHGPNLMVSMKMRPDVFWIDIGFLLGITLVLRLIAVIALHIRVTRR</sequence>
<feature type="transmembrane region" description="Helical" evidence="10">
    <location>
        <begin position="543"/>
        <end position="562"/>
    </location>
</feature>
<feature type="compositionally biased region" description="Basic and acidic residues" evidence="9">
    <location>
        <begin position="71"/>
        <end position="80"/>
    </location>
</feature>
<evidence type="ECO:0000313" key="13">
    <source>
        <dbReference type="Proteomes" id="UP001177023"/>
    </source>
</evidence>
<feature type="transmembrane region" description="Helical" evidence="10">
    <location>
        <begin position="709"/>
        <end position="734"/>
    </location>
</feature>
<dbReference type="GO" id="GO:0005886">
    <property type="term" value="C:plasma membrane"/>
    <property type="evidence" value="ECO:0007669"/>
    <property type="project" value="TreeGrafter"/>
</dbReference>
<feature type="compositionally biased region" description="Low complexity" evidence="9">
    <location>
        <begin position="56"/>
        <end position="67"/>
    </location>
</feature>
<dbReference type="PANTHER" id="PTHR48041:SF68">
    <property type="entry name" value="ABC TRANSPORTER DOMAIN-CONTAINING PROTEIN"/>
    <property type="match status" value="1"/>
</dbReference>
<dbReference type="GO" id="GO:0140359">
    <property type="term" value="F:ABC-type transporter activity"/>
    <property type="evidence" value="ECO:0007669"/>
    <property type="project" value="InterPro"/>
</dbReference>
<organism evidence="12 13">
    <name type="scientific">Mesorhabditis spiculigera</name>
    <dbReference type="NCBI Taxonomy" id="96644"/>
    <lineage>
        <taxon>Eukaryota</taxon>
        <taxon>Metazoa</taxon>
        <taxon>Ecdysozoa</taxon>
        <taxon>Nematoda</taxon>
        <taxon>Chromadorea</taxon>
        <taxon>Rhabditida</taxon>
        <taxon>Rhabditina</taxon>
        <taxon>Rhabditomorpha</taxon>
        <taxon>Rhabditoidea</taxon>
        <taxon>Rhabditidae</taxon>
        <taxon>Mesorhabditinae</taxon>
        <taxon>Mesorhabditis</taxon>
    </lineage>
</organism>
<dbReference type="InterPro" id="IPR013525">
    <property type="entry name" value="ABC2_TM"/>
</dbReference>
<keyword evidence="4 10" id="KW-0812">Transmembrane</keyword>
<dbReference type="PANTHER" id="PTHR48041">
    <property type="entry name" value="ABC TRANSPORTER G FAMILY MEMBER 28"/>
    <property type="match status" value="1"/>
</dbReference>
<dbReference type="Pfam" id="PF19055">
    <property type="entry name" value="ABC2_membrane_7"/>
    <property type="match status" value="1"/>
</dbReference>
<comment type="similarity">
    <text evidence="2">Belongs to the ABC transporter superfamily. ABCG family. Eye pigment precursor importer (TC 3.A.1.204) subfamily.</text>
</comment>
<evidence type="ECO:0000259" key="11">
    <source>
        <dbReference type="PROSITE" id="PS50893"/>
    </source>
</evidence>
<evidence type="ECO:0000256" key="8">
    <source>
        <dbReference type="ARBA" id="ARBA00023136"/>
    </source>
</evidence>
<feature type="transmembrane region" description="Helical" evidence="10">
    <location>
        <begin position="463"/>
        <end position="482"/>
    </location>
</feature>
<evidence type="ECO:0000256" key="7">
    <source>
        <dbReference type="ARBA" id="ARBA00022989"/>
    </source>
</evidence>
<evidence type="ECO:0000256" key="4">
    <source>
        <dbReference type="ARBA" id="ARBA00022692"/>
    </source>
</evidence>
<evidence type="ECO:0000256" key="2">
    <source>
        <dbReference type="ARBA" id="ARBA00005814"/>
    </source>
</evidence>
<feature type="non-terminal residue" evidence="12">
    <location>
        <position position="739"/>
    </location>
</feature>
<evidence type="ECO:0000256" key="6">
    <source>
        <dbReference type="ARBA" id="ARBA00022840"/>
    </source>
</evidence>
<dbReference type="AlphaFoldDB" id="A0AA36CQL9"/>
<evidence type="ECO:0000256" key="3">
    <source>
        <dbReference type="ARBA" id="ARBA00022448"/>
    </source>
</evidence>
<comment type="caution">
    <text evidence="12">The sequence shown here is derived from an EMBL/GenBank/DDBJ whole genome shotgun (WGS) entry which is preliminary data.</text>
</comment>
<dbReference type="GO" id="GO:0016887">
    <property type="term" value="F:ATP hydrolysis activity"/>
    <property type="evidence" value="ECO:0007669"/>
    <property type="project" value="InterPro"/>
</dbReference>
<feature type="transmembrane region" description="Helical" evidence="10">
    <location>
        <begin position="582"/>
        <end position="601"/>
    </location>
</feature>
<evidence type="ECO:0000313" key="12">
    <source>
        <dbReference type="EMBL" id="CAJ0572243.1"/>
    </source>
</evidence>
<feature type="domain" description="ABC transporter" evidence="11">
    <location>
        <begin position="118"/>
        <end position="361"/>
    </location>
</feature>
<keyword evidence="7 10" id="KW-1133">Transmembrane helix</keyword>
<dbReference type="SMART" id="SM00382">
    <property type="entry name" value="AAA"/>
    <property type="match status" value="1"/>
</dbReference>
<evidence type="ECO:0000256" key="5">
    <source>
        <dbReference type="ARBA" id="ARBA00022741"/>
    </source>
</evidence>
<evidence type="ECO:0000256" key="1">
    <source>
        <dbReference type="ARBA" id="ARBA00004141"/>
    </source>
</evidence>
<dbReference type="GO" id="GO:0005524">
    <property type="term" value="F:ATP binding"/>
    <property type="evidence" value="ECO:0007669"/>
    <property type="project" value="UniProtKB-KW"/>
</dbReference>
<gene>
    <name evidence="12" type="ORF">MSPICULIGERA_LOCUS10632</name>
</gene>
<proteinExistence type="inferred from homology"/>
<keyword evidence="8 10" id="KW-0472">Membrane</keyword>
<dbReference type="InterPro" id="IPR027417">
    <property type="entry name" value="P-loop_NTPase"/>
</dbReference>
<dbReference type="Gene3D" id="3.40.50.300">
    <property type="entry name" value="P-loop containing nucleotide triphosphate hydrolases"/>
    <property type="match status" value="1"/>
</dbReference>
<evidence type="ECO:0000256" key="10">
    <source>
        <dbReference type="SAM" id="Phobius"/>
    </source>
</evidence>
<dbReference type="Pfam" id="PF01061">
    <property type="entry name" value="ABC2_membrane"/>
    <property type="match status" value="1"/>
</dbReference>
<dbReference type="PROSITE" id="PS50893">
    <property type="entry name" value="ABC_TRANSPORTER_2"/>
    <property type="match status" value="1"/>
</dbReference>
<keyword evidence="6" id="KW-0067">ATP-binding</keyword>